<evidence type="ECO:0000313" key="1">
    <source>
        <dbReference type="EMBL" id="MBU5672167.1"/>
    </source>
</evidence>
<evidence type="ECO:0000313" key="2">
    <source>
        <dbReference type="Proteomes" id="UP000743001"/>
    </source>
</evidence>
<accession>A0ABS6FRT7</accession>
<name>A0ABS6FRT7_9BACL</name>
<comment type="caution">
    <text evidence="1">The sequence shown here is derived from an EMBL/GenBank/DDBJ whole genome shotgun (WGS) entry which is preliminary data.</text>
</comment>
<dbReference type="Proteomes" id="UP000743001">
    <property type="component" value="Unassembled WGS sequence"/>
</dbReference>
<gene>
    <name evidence="1" type="ORF">KQJ23_10070</name>
</gene>
<sequence>MQSRNDKEPGETSWDVEKIEAALVEAEEQADSDKTRYDHHQVIREVRRQINRKER</sequence>
<keyword evidence="2" id="KW-1185">Reference proteome</keyword>
<protein>
    <submittedName>
        <fullName evidence="1">Uncharacterized protein</fullName>
    </submittedName>
</protein>
<reference evidence="1 2" key="1">
    <citation type="submission" date="2021-06" db="EMBL/GenBank/DDBJ databases">
        <authorList>
            <person name="Sun Q."/>
            <person name="Li D."/>
        </authorList>
    </citation>
    <scope>NUCLEOTIDE SEQUENCE [LARGE SCALE GENOMIC DNA]</scope>
    <source>
        <strain evidence="1 2">MSJ-6</strain>
    </source>
</reference>
<organism evidence="1 2">
    <name type="scientific">Paenibacillus brevis</name>
    <dbReference type="NCBI Taxonomy" id="2841508"/>
    <lineage>
        <taxon>Bacteria</taxon>
        <taxon>Bacillati</taxon>
        <taxon>Bacillota</taxon>
        <taxon>Bacilli</taxon>
        <taxon>Bacillales</taxon>
        <taxon>Paenibacillaceae</taxon>
        <taxon>Paenibacillus</taxon>
    </lineage>
</organism>
<dbReference type="EMBL" id="JAHLQJ010000007">
    <property type="protein sequence ID" value="MBU5672167.1"/>
    <property type="molecule type" value="Genomic_DNA"/>
</dbReference>
<dbReference type="RefSeq" id="WP_216478700.1">
    <property type="nucleotide sequence ID" value="NZ_JAHLQJ010000007.1"/>
</dbReference>
<proteinExistence type="predicted"/>